<evidence type="ECO:0000313" key="3">
    <source>
        <dbReference type="EMBL" id="NLR69210.1"/>
    </source>
</evidence>
<dbReference type="GO" id="GO:0000287">
    <property type="term" value="F:magnesium ion binding"/>
    <property type="evidence" value="ECO:0007669"/>
    <property type="project" value="InterPro"/>
</dbReference>
<feature type="domain" description="4'-phosphopantetheinyl transferase" evidence="2">
    <location>
        <begin position="126"/>
        <end position="227"/>
    </location>
</feature>
<sequence length="250" mass="27850">MNINTCCFTDRIALTRENRILPAACSMITANMNALTAYLPQLHIVEREYYDGLKSERRKQSYLLGRVAAKNALAAIAPENKPDSVFIGFGVFHFPVVKGLKTPNLQVSISHTGNIGVALAFEEEHPMGIDMEKVDDDHIDAIRDHISEQERALISACGIALSIGCTIVWSMKEAVSKVLRTGMTADFIVLEIDSLQRNGMFYEGTFKYLKQYKAVVIYVNEHACAVALPKKTQFPLLNFFNAFSAVTQKI</sequence>
<dbReference type="InterPro" id="IPR037143">
    <property type="entry name" value="4-PPantetheinyl_Trfase_dom_sf"/>
</dbReference>
<gene>
    <name evidence="3" type="ORF">HGH92_33240</name>
</gene>
<comment type="caution">
    <text evidence="3">The sequence shown here is derived from an EMBL/GenBank/DDBJ whole genome shotgun (WGS) entry which is preliminary data.</text>
</comment>
<dbReference type="AlphaFoldDB" id="A0A847RUI4"/>
<organism evidence="3 4">
    <name type="scientific">Chitinophaga varians</name>
    <dbReference type="NCBI Taxonomy" id="2202339"/>
    <lineage>
        <taxon>Bacteria</taxon>
        <taxon>Pseudomonadati</taxon>
        <taxon>Bacteroidota</taxon>
        <taxon>Chitinophagia</taxon>
        <taxon>Chitinophagales</taxon>
        <taxon>Chitinophagaceae</taxon>
        <taxon>Chitinophaga</taxon>
    </lineage>
</organism>
<name>A0A847RUI4_9BACT</name>
<reference evidence="3 4" key="1">
    <citation type="submission" date="2020-04" db="EMBL/GenBank/DDBJ databases">
        <authorList>
            <person name="Yin C."/>
        </authorList>
    </citation>
    <scope>NUCLEOTIDE SEQUENCE [LARGE SCALE GENOMIC DNA]</scope>
    <source>
        <strain evidence="3 4">Ae27</strain>
    </source>
</reference>
<evidence type="ECO:0000259" key="2">
    <source>
        <dbReference type="Pfam" id="PF01648"/>
    </source>
</evidence>
<evidence type="ECO:0000313" key="4">
    <source>
        <dbReference type="Proteomes" id="UP000570474"/>
    </source>
</evidence>
<keyword evidence="4" id="KW-1185">Reference proteome</keyword>
<keyword evidence="1 3" id="KW-0808">Transferase</keyword>
<dbReference type="RefSeq" id="WP_168875172.1">
    <property type="nucleotide sequence ID" value="NZ_JABAIA010000005.1"/>
</dbReference>
<dbReference type="EMBL" id="JABAIA010000005">
    <property type="protein sequence ID" value="NLR69210.1"/>
    <property type="molecule type" value="Genomic_DNA"/>
</dbReference>
<dbReference type="Proteomes" id="UP000570474">
    <property type="component" value="Unassembled WGS sequence"/>
</dbReference>
<dbReference type="Gene3D" id="3.90.470.20">
    <property type="entry name" value="4'-phosphopantetheinyl transferase domain"/>
    <property type="match status" value="2"/>
</dbReference>
<evidence type="ECO:0000256" key="1">
    <source>
        <dbReference type="ARBA" id="ARBA00022679"/>
    </source>
</evidence>
<dbReference type="InterPro" id="IPR008278">
    <property type="entry name" value="4-PPantetheinyl_Trfase_dom"/>
</dbReference>
<accession>A0A847RUI4</accession>
<proteinExistence type="predicted"/>
<dbReference type="SUPFAM" id="SSF56214">
    <property type="entry name" value="4'-phosphopantetheinyl transferase"/>
    <property type="match status" value="2"/>
</dbReference>
<dbReference type="GO" id="GO:0008897">
    <property type="term" value="F:holo-[acyl-carrier-protein] synthase activity"/>
    <property type="evidence" value="ECO:0007669"/>
    <property type="project" value="InterPro"/>
</dbReference>
<protein>
    <submittedName>
        <fullName evidence="3">4'-phosphopantetheinyl transferase superfamily protein</fullName>
    </submittedName>
</protein>
<dbReference type="Pfam" id="PF01648">
    <property type="entry name" value="ACPS"/>
    <property type="match status" value="1"/>
</dbReference>